<dbReference type="GO" id="GO:0005737">
    <property type="term" value="C:cytoplasm"/>
    <property type="evidence" value="ECO:0007669"/>
    <property type="project" value="UniProtKB-SubCell"/>
</dbReference>
<comment type="subcellular location">
    <subcellularLocation>
        <location evidence="3">Cytoplasm</location>
    </subcellularLocation>
</comment>
<dbReference type="GO" id="GO:0000036">
    <property type="term" value="F:acyl carrier activity"/>
    <property type="evidence" value="ECO:0007669"/>
    <property type="project" value="UniProtKB-UniRule"/>
</dbReference>
<dbReference type="InterPro" id="IPR003231">
    <property type="entry name" value="ACP"/>
</dbReference>
<keyword evidence="3" id="KW-0443">Lipid metabolism</keyword>
<dbReference type="EMBL" id="FMYK01000006">
    <property type="protein sequence ID" value="SDC50216.1"/>
    <property type="molecule type" value="Genomic_DNA"/>
</dbReference>
<evidence type="ECO:0000259" key="4">
    <source>
        <dbReference type="PROSITE" id="PS50075"/>
    </source>
</evidence>
<evidence type="ECO:0000256" key="3">
    <source>
        <dbReference type="HAMAP-Rule" id="MF_01217"/>
    </source>
</evidence>
<keyword evidence="2 3" id="KW-0597">Phosphoprotein</keyword>
<comment type="similarity">
    <text evidence="3">Belongs to the acyl carrier protein (ACP) family.</text>
</comment>
<comment type="pathway">
    <text evidence="3">Lipid metabolism; fatty acid biosynthesis.</text>
</comment>
<dbReference type="InterPro" id="IPR036736">
    <property type="entry name" value="ACP-like_sf"/>
</dbReference>
<proteinExistence type="inferred from homology"/>
<keyword evidence="3" id="KW-0275">Fatty acid biosynthesis</keyword>
<dbReference type="Proteomes" id="UP000242317">
    <property type="component" value="Unassembled WGS sequence"/>
</dbReference>
<dbReference type="HAMAP" id="MF_01217">
    <property type="entry name" value="Acyl_carrier"/>
    <property type="match status" value="1"/>
</dbReference>
<accession>A0A1G6M5G2</accession>
<feature type="modified residue" description="O-(pantetheine 4'-phosphoryl)serine" evidence="3">
    <location>
        <position position="40"/>
    </location>
</feature>
<dbReference type="AlphaFoldDB" id="A0A1G6M5G2"/>
<keyword evidence="3" id="KW-0444">Lipid biosynthesis</keyword>
<organism evidence="5 6">
    <name type="scientific">Acinetobacter marinus</name>
    <dbReference type="NCBI Taxonomy" id="281375"/>
    <lineage>
        <taxon>Bacteria</taxon>
        <taxon>Pseudomonadati</taxon>
        <taxon>Pseudomonadota</taxon>
        <taxon>Gammaproteobacteria</taxon>
        <taxon>Moraxellales</taxon>
        <taxon>Moraxellaceae</taxon>
        <taxon>Acinetobacter</taxon>
    </lineage>
</organism>
<evidence type="ECO:0000256" key="1">
    <source>
        <dbReference type="ARBA" id="ARBA00022450"/>
    </source>
</evidence>
<dbReference type="SUPFAM" id="SSF47336">
    <property type="entry name" value="ACP-like"/>
    <property type="match status" value="1"/>
</dbReference>
<keyword evidence="1 3" id="KW-0596">Phosphopantetheine</keyword>
<feature type="domain" description="Carrier" evidence="4">
    <location>
        <begin position="2"/>
        <end position="80"/>
    </location>
</feature>
<comment type="PTM">
    <text evidence="3">4'-phosphopantetheine is transferred from CoA to a specific serine of apo-ACP by AcpS. This modification is essential for activity because fatty acids are bound in thioester linkage to the sulfhydryl of the prosthetic group.</text>
</comment>
<evidence type="ECO:0000256" key="2">
    <source>
        <dbReference type="ARBA" id="ARBA00022553"/>
    </source>
</evidence>
<evidence type="ECO:0000313" key="5">
    <source>
        <dbReference type="EMBL" id="SDC50216.1"/>
    </source>
</evidence>
<evidence type="ECO:0000313" key="6">
    <source>
        <dbReference type="Proteomes" id="UP000242317"/>
    </source>
</evidence>
<reference evidence="6" key="1">
    <citation type="submission" date="2016-09" db="EMBL/GenBank/DDBJ databases">
        <authorList>
            <person name="Varghese N."/>
            <person name="Submissions S."/>
        </authorList>
    </citation>
    <scope>NUCLEOTIDE SEQUENCE [LARGE SCALE GENOMIC DNA]</scope>
    <source>
        <strain evidence="6">ANC 3699</strain>
    </source>
</reference>
<dbReference type="PROSITE" id="PS50075">
    <property type="entry name" value="CARRIER"/>
    <property type="match status" value="1"/>
</dbReference>
<dbReference type="UniPathway" id="UPA00094"/>
<dbReference type="InterPro" id="IPR009081">
    <property type="entry name" value="PP-bd_ACP"/>
</dbReference>
<keyword evidence="3" id="KW-0963">Cytoplasm</keyword>
<protein>
    <recommendedName>
        <fullName evidence="3">Acyl carrier protein</fullName>
        <shortName evidence="3">ACP</shortName>
    </recommendedName>
</protein>
<dbReference type="Pfam" id="PF00550">
    <property type="entry name" value="PP-binding"/>
    <property type="match status" value="1"/>
</dbReference>
<sequence length="84" mass="9922">MSNQEQILQQLRTWMNELFEIDEEKIQLETHLYNDLDIDSIDAVDLIVKIRELTGQQIQAEHFKSVRTVADVIEVVEKLQQRQA</sequence>
<gene>
    <name evidence="3" type="primary">acpP</name>
    <name evidence="5" type="ORF">SAMN05421749_10658</name>
</gene>
<dbReference type="NCBIfam" id="NF003757">
    <property type="entry name" value="PRK05350.1"/>
    <property type="match status" value="1"/>
</dbReference>
<dbReference type="Gene3D" id="1.10.1200.10">
    <property type="entry name" value="ACP-like"/>
    <property type="match status" value="1"/>
</dbReference>
<keyword evidence="6" id="KW-1185">Reference proteome</keyword>
<comment type="function">
    <text evidence="3">Carrier of the growing fatty acid chain in fatty acid biosynthesis.</text>
</comment>
<dbReference type="OrthoDB" id="3392378at2"/>
<name>A0A1G6M5G2_9GAMM</name>
<keyword evidence="3" id="KW-0276">Fatty acid metabolism</keyword>
<dbReference type="RefSeq" id="WP_092620198.1">
    <property type="nucleotide sequence ID" value="NZ_FMYK01000006.1"/>
</dbReference>